<organism evidence="1 2">
    <name type="scientific">Arthrobacter methylotrophus</name>
    <dbReference type="NCBI Taxonomy" id="121291"/>
    <lineage>
        <taxon>Bacteria</taxon>
        <taxon>Bacillati</taxon>
        <taxon>Actinomycetota</taxon>
        <taxon>Actinomycetes</taxon>
        <taxon>Micrococcales</taxon>
        <taxon>Micrococcaceae</taxon>
        <taxon>Arthrobacter</taxon>
    </lineage>
</organism>
<evidence type="ECO:0000313" key="1">
    <source>
        <dbReference type="EMBL" id="MFB9716639.1"/>
    </source>
</evidence>
<dbReference type="Proteomes" id="UP001589536">
    <property type="component" value="Unassembled WGS sequence"/>
</dbReference>
<dbReference type="RefSeq" id="WP_345049952.1">
    <property type="nucleotide sequence ID" value="NZ_BAABED010000001.1"/>
</dbReference>
<gene>
    <name evidence="1" type="ORF">ACFFPI_21325</name>
</gene>
<evidence type="ECO:0000313" key="2">
    <source>
        <dbReference type="Proteomes" id="UP001589536"/>
    </source>
</evidence>
<comment type="caution">
    <text evidence="1">The sequence shown here is derived from an EMBL/GenBank/DDBJ whole genome shotgun (WGS) entry which is preliminary data.</text>
</comment>
<name>A0ABV5UWN4_9MICC</name>
<protein>
    <submittedName>
        <fullName evidence="1">Uncharacterized protein</fullName>
    </submittedName>
</protein>
<sequence length="74" mass="8238">MPGGSRRFSVQQPVRGWNSLQYGNCVEFGSNGSFLYAAYIDGRADDGHLIWVIENGTGCRHLFVRDAPITLYSI</sequence>
<reference evidence="1 2" key="1">
    <citation type="submission" date="2024-09" db="EMBL/GenBank/DDBJ databases">
        <authorList>
            <person name="Sun Q."/>
            <person name="Mori K."/>
        </authorList>
    </citation>
    <scope>NUCLEOTIDE SEQUENCE [LARGE SCALE GENOMIC DNA]</scope>
    <source>
        <strain evidence="1 2">JCM 13519</strain>
    </source>
</reference>
<proteinExistence type="predicted"/>
<keyword evidence="2" id="KW-1185">Reference proteome</keyword>
<accession>A0ABV5UWN4</accession>
<dbReference type="EMBL" id="JBHMBH010000057">
    <property type="protein sequence ID" value="MFB9716639.1"/>
    <property type="molecule type" value="Genomic_DNA"/>
</dbReference>